<keyword evidence="2" id="KW-1185">Reference proteome</keyword>
<gene>
    <name evidence="1" type="ORF">HanXRQr2_Chr16g0755531</name>
</gene>
<proteinExistence type="predicted"/>
<dbReference type="Proteomes" id="UP000215914">
    <property type="component" value="Unassembled WGS sequence"/>
</dbReference>
<protein>
    <submittedName>
        <fullName evidence="1">Uncharacterized protein</fullName>
    </submittedName>
</protein>
<sequence>MFINIVFFLINTREPCFCRHMNRADELILSISSEAAWKRWGVDKGPTNVMIQTEDGHVFNVSLSE</sequence>
<comment type="caution">
    <text evidence="1">The sequence shown here is derived from an EMBL/GenBank/DDBJ whole genome shotgun (WGS) entry which is preliminary data.</text>
</comment>
<evidence type="ECO:0000313" key="1">
    <source>
        <dbReference type="EMBL" id="KAF5760612.1"/>
    </source>
</evidence>
<name>A0A9K3DS05_HELAN</name>
<evidence type="ECO:0000313" key="2">
    <source>
        <dbReference type="Proteomes" id="UP000215914"/>
    </source>
</evidence>
<organism evidence="1 2">
    <name type="scientific">Helianthus annuus</name>
    <name type="common">Common sunflower</name>
    <dbReference type="NCBI Taxonomy" id="4232"/>
    <lineage>
        <taxon>Eukaryota</taxon>
        <taxon>Viridiplantae</taxon>
        <taxon>Streptophyta</taxon>
        <taxon>Embryophyta</taxon>
        <taxon>Tracheophyta</taxon>
        <taxon>Spermatophyta</taxon>
        <taxon>Magnoliopsida</taxon>
        <taxon>eudicotyledons</taxon>
        <taxon>Gunneridae</taxon>
        <taxon>Pentapetalae</taxon>
        <taxon>asterids</taxon>
        <taxon>campanulids</taxon>
        <taxon>Asterales</taxon>
        <taxon>Asteraceae</taxon>
        <taxon>Asteroideae</taxon>
        <taxon>Heliantheae alliance</taxon>
        <taxon>Heliantheae</taxon>
        <taxon>Helianthus</taxon>
    </lineage>
</organism>
<reference evidence="1" key="1">
    <citation type="journal article" date="2017" name="Nature">
        <title>The sunflower genome provides insights into oil metabolism, flowering and Asterid evolution.</title>
        <authorList>
            <person name="Badouin H."/>
            <person name="Gouzy J."/>
            <person name="Grassa C.J."/>
            <person name="Murat F."/>
            <person name="Staton S.E."/>
            <person name="Cottret L."/>
            <person name="Lelandais-Briere C."/>
            <person name="Owens G.L."/>
            <person name="Carrere S."/>
            <person name="Mayjonade B."/>
            <person name="Legrand L."/>
            <person name="Gill N."/>
            <person name="Kane N.C."/>
            <person name="Bowers J.E."/>
            <person name="Hubner S."/>
            <person name="Bellec A."/>
            <person name="Berard A."/>
            <person name="Berges H."/>
            <person name="Blanchet N."/>
            <person name="Boniface M.C."/>
            <person name="Brunel D."/>
            <person name="Catrice O."/>
            <person name="Chaidir N."/>
            <person name="Claudel C."/>
            <person name="Donnadieu C."/>
            <person name="Faraut T."/>
            <person name="Fievet G."/>
            <person name="Helmstetter N."/>
            <person name="King M."/>
            <person name="Knapp S.J."/>
            <person name="Lai Z."/>
            <person name="Le Paslier M.C."/>
            <person name="Lippi Y."/>
            <person name="Lorenzon L."/>
            <person name="Mandel J.R."/>
            <person name="Marage G."/>
            <person name="Marchand G."/>
            <person name="Marquand E."/>
            <person name="Bret-Mestries E."/>
            <person name="Morien E."/>
            <person name="Nambeesan S."/>
            <person name="Nguyen T."/>
            <person name="Pegot-Espagnet P."/>
            <person name="Pouilly N."/>
            <person name="Raftis F."/>
            <person name="Sallet E."/>
            <person name="Schiex T."/>
            <person name="Thomas J."/>
            <person name="Vandecasteele C."/>
            <person name="Vares D."/>
            <person name="Vear F."/>
            <person name="Vautrin S."/>
            <person name="Crespi M."/>
            <person name="Mangin B."/>
            <person name="Burke J.M."/>
            <person name="Salse J."/>
            <person name="Munos S."/>
            <person name="Vincourt P."/>
            <person name="Rieseberg L.H."/>
            <person name="Langlade N.B."/>
        </authorList>
    </citation>
    <scope>NUCLEOTIDE SEQUENCE</scope>
    <source>
        <tissue evidence="1">Leaves</tissue>
    </source>
</reference>
<accession>A0A9K3DS05</accession>
<dbReference type="AlphaFoldDB" id="A0A9K3DS05"/>
<reference evidence="1" key="2">
    <citation type="submission" date="2020-06" db="EMBL/GenBank/DDBJ databases">
        <title>Helianthus annuus Genome sequencing and assembly Release 2.</title>
        <authorList>
            <person name="Gouzy J."/>
            <person name="Langlade N."/>
            <person name="Munos S."/>
        </authorList>
    </citation>
    <scope>NUCLEOTIDE SEQUENCE</scope>
    <source>
        <tissue evidence="1">Leaves</tissue>
    </source>
</reference>
<dbReference type="Gramene" id="mRNA:HanXRQr2_Chr16g0755531">
    <property type="protein sequence ID" value="mRNA:HanXRQr2_Chr16g0755531"/>
    <property type="gene ID" value="HanXRQr2_Chr16g0755531"/>
</dbReference>
<dbReference type="EMBL" id="MNCJ02000331">
    <property type="protein sequence ID" value="KAF5760612.1"/>
    <property type="molecule type" value="Genomic_DNA"/>
</dbReference>